<dbReference type="AlphaFoldDB" id="A0A0E0ECB5"/>
<name>A0A0E0ECB5_9ORYZ</name>
<evidence type="ECO:0000256" key="1">
    <source>
        <dbReference type="SAM" id="MobiDB-lite"/>
    </source>
</evidence>
<dbReference type="Gramene" id="OMERI07G13620.1">
    <property type="protein sequence ID" value="OMERI07G13620.1"/>
    <property type="gene ID" value="OMERI07G13620"/>
</dbReference>
<reference evidence="2" key="1">
    <citation type="submission" date="2015-04" db="UniProtKB">
        <authorList>
            <consortium name="EnsemblPlants"/>
        </authorList>
    </citation>
    <scope>IDENTIFICATION</scope>
</reference>
<feature type="region of interest" description="Disordered" evidence="1">
    <location>
        <begin position="28"/>
        <end position="92"/>
    </location>
</feature>
<reference evidence="2" key="2">
    <citation type="submission" date="2018-05" db="EMBL/GenBank/DDBJ databases">
        <title>OmerRS3 (Oryza meridionalis Reference Sequence Version 3).</title>
        <authorList>
            <person name="Zhang J."/>
            <person name="Kudrna D."/>
            <person name="Lee S."/>
            <person name="Talag J."/>
            <person name="Welchert J."/>
            <person name="Wing R.A."/>
        </authorList>
    </citation>
    <scope>NUCLEOTIDE SEQUENCE [LARGE SCALE GENOMIC DNA]</scope>
    <source>
        <strain evidence="2">cv. OR44</strain>
    </source>
</reference>
<keyword evidence="3" id="KW-1185">Reference proteome</keyword>
<dbReference type="EnsemblPlants" id="OMERI07G13620.1">
    <property type="protein sequence ID" value="OMERI07G13620.1"/>
    <property type="gene ID" value="OMERI07G13620"/>
</dbReference>
<protein>
    <submittedName>
        <fullName evidence="2">Uncharacterized protein</fullName>
    </submittedName>
</protein>
<accession>A0A0E0ECB5</accession>
<organism evidence="2">
    <name type="scientific">Oryza meridionalis</name>
    <dbReference type="NCBI Taxonomy" id="40149"/>
    <lineage>
        <taxon>Eukaryota</taxon>
        <taxon>Viridiplantae</taxon>
        <taxon>Streptophyta</taxon>
        <taxon>Embryophyta</taxon>
        <taxon>Tracheophyta</taxon>
        <taxon>Spermatophyta</taxon>
        <taxon>Magnoliopsida</taxon>
        <taxon>Liliopsida</taxon>
        <taxon>Poales</taxon>
        <taxon>Poaceae</taxon>
        <taxon>BOP clade</taxon>
        <taxon>Oryzoideae</taxon>
        <taxon>Oryzeae</taxon>
        <taxon>Oryzinae</taxon>
        <taxon>Oryza</taxon>
    </lineage>
</organism>
<feature type="compositionally biased region" description="Low complexity" evidence="1">
    <location>
        <begin position="42"/>
        <end position="55"/>
    </location>
</feature>
<feature type="compositionally biased region" description="Basic residues" evidence="1">
    <location>
        <begin position="56"/>
        <end position="76"/>
    </location>
</feature>
<evidence type="ECO:0000313" key="2">
    <source>
        <dbReference type="EnsemblPlants" id="OMERI07G13620.1"/>
    </source>
</evidence>
<proteinExistence type="predicted"/>
<dbReference type="HOGENOM" id="CLU_2417006_0_0_1"/>
<sequence>MPWGALAGALARLHNDVCRRVRTAFVPSARPPRHCTSPPDAPRTVSPRVAAAATPRRPHRRRTRAGHSPRRPHNHCTRAALLRTPARLSERR</sequence>
<dbReference type="Proteomes" id="UP000008021">
    <property type="component" value="Chromosome 7"/>
</dbReference>
<evidence type="ECO:0000313" key="3">
    <source>
        <dbReference type="Proteomes" id="UP000008021"/>
    </source>
</evidence>